<dbReference type="RefSeq" id="WP_091647032.1">
    <property type="nucleotide sequence ID" value="NZ_FMHW01000002.1"/>
</dbReference>
<dbReference type="SMART" id="SM00191">
    <property type="entry name" value="Int_alpha"/>
    <property type="match status" value="2"/>
</dbReference>
<feature type="signal peptide" evidence="4">
    <location>
        <begin position="1"/>
        <end position="34"/>
    </location>
</feature>
<dbReference type="Proteomes" id="UP000198959">
    <property type="component" value="Unassembled WGS sequence"/>
</dbReference>
<dbReference type="STRING" id="145854.GA0074692_4475"/>
<dbReference type="InterPro" id="IPR013519">
    <property type="entry name" value="Int_alpha_beta-p"/>
</dbReference>
<dbReference type="InterPro" id="IPR013517">
    <property type="entry name" value="FG-GAP"/>
</dbReference>
<dbReference type="PROSITE" id="PS51470">
    <property type="entry name" value="FG_GAP"/>
    <property type="match status" value="1"/>
</dbReference>
<evidence type="ECO:0000256" key="3">
    <source>
        <dbReference type="ARBA" id="ARBA00023180"/>
    </source>
</evidence>
<keyword evidence="2" id="KW-0677">Repeat</keyword>
<dbReference type="EMBL" id="FMHW01000002">
    <property type="protein sequence ID" value="SCL36868.1"/>
    <property type="molecule type" value="Genomic_DNA"/>
</dbReference>
<evidence type="ECO:0000313" key="6">
    <source>
        <dbReference type="Proteomes" id="UP000198959"/>
    </source>
</evidence>
<dbReference type="InterPro" id="IPR028994">
    <property type="entry name" value="Integrin_alpha_N"/>
</dbReference>
<evidence type="ECO:0000256" key="4">
    <source>
        <dbReference type="SAM" id="SignalP"/>
    </source>
</evidence>
<reference evidence="6" key="1">
    <citation type="submission" date="2016-06" db="EMBL/GenBank/DDBJ databases">
        <authorList>
            <person name="Varghese N."/>
            <person name="Submissions Spin"/>
        </authorList>
    </citation>
    <scope>NUCLEOTIDE SEQUENCE [LARGE SCALE GENOMIC DNA]</scope>
    <source>
        <strain evidence="6">DSM 43817</strain>
    </source>
</reference>
<evidence type="ECO:0000313" key="5">
    <source>
        <dbReference type="EMBL" id="SCL36868.1"/>
    </source>
</evidence>
<sequence length="1074" mass="110433">MARLKTATVRSCLAAATAALTTVAFLGISGQFVADQAAGPDGGQTLRLANGNAAGSAENTSDEAVSLRTAQETGEPVQVTSLTSETTEVFALPDGQFRAEIAMGMQRFWRGTEWVKVDLTLRTMPDGSVTPVAHPNDLRISGQRGAGEHELAAVGVGGDRVAMGWSGALPAPLLDGNRAIYVDARPGVDLVVEATRTGFEQFLVVKTREAGTQVEEVTFPFSGPGVGGFRRGGDGSVTLTDEAGKQTAHIPAPLMWDAKKKPITGAPADQKPVHTDVAERGDDAVDLIMVPDRDWLNDPATAYPVTIDPTVSPLTTTFDTYVRETVTTDQNAEPDLQIGLLSTSPPTLTRSFLTWDTTVLAGKQINSATVSFWNFWSHTCAATSWEIWTTAPSTYTTTFTNQPAWDAVGPDATSTATLGGSTCGDGWATIDGKTFFQRAATANKTRAGMGVRATDETAIAGFKQFRSREGANSAEDPKATVTYNSWPTVTSRSTVPATSCVTGASRPLINTLTPQLKATVSDVDGTAMTVTFEWWALNGSTAVGSTASTGVASGATATATVPAGAFTEGSSYKWRVKASDGVAGSDLWTSFCEMTVYVTVPPVEGCTGGVESDFNGDGVADVAIADPEATVNGQEKAGLVRLSYGGTGTVKTLHEGAEQVGGALGAGDGFGTSISAYDANNDGCTDLAVGIPYQDVSGLADAGVVHVLLGSPAGLAQGPASLVYHQDVTNVPDAAEVGDWFGYSVAGSRTGAGQAYLVVGAPGEDIGAGVDTGIVHYLRGTINIAVSQGGGLPGVAETDDRTGYAVAASTHHWVVSSPGEAIGSEVFAGAVNVLSHTLTNNLPTLAAELNQDAANVSNTAEANDTFGKSVSIAPYRPVGAPAGQADSLLVIGVPGEDITIAETNTPAPDAGMVQRFHVKSTNSFTELPAITFASEDGDYLGEKVVVVNTTPTSEGTTATIFLAIGVPGEDAGADSRDSGRVRVFPALANPIGTPVTIERGAASLPGTPTVQELIGTSLGATSQQLYVGTPYGDPAVYGFTWASLAAGSATPTATWKPGQDGMPADETTFGAVIG</sequence>
<evidence type="ECO:0000256" key="1">
    <source>
        <dbReference type="ARBA" id="ARBA00022729"/>
    </source>
</evidence>
<keyword evidence="1 4" id="KW-0732">Signal</keyword>
<evidence type="ECO:0000256" key="2">
    <source>
        <dbReference type="ARBA" id="ARBA00022737"/>
    </source>
</evidence>
<dbReference type="Pfam" id="PF01839">
    <property type="entry name" value="FG-GAP"/>
    <property type="match status" value="1"/>
</dbReference>
<protein>
    <submittedName>
        <fullName evidence="5">Repeat domain-containing protein</fullName>
    </submittedName>
</protein>
<name>A0A1C6T502_9ACTN</name>
<dbReference type="OrthoDB" id="5994822at2"/>
<keyword evidence="3" id="KW-0325">Glycoprotein</keyword>
<dbReference type="SUPFAM" id="SSF69318">
    <property type="entry name" value="Integrin alpha N-terminal domain"/>
    <property type="match status" value="1"/>
</dbReference>
<organism evidence="5 6">
    <name type="scientific">Micromonospora pallida</name>
    <dbReference type="NCBI Taxonomy" id="145854"/>
    <lineage>
        <taxon>Bacteria</taxon>
        <taxon>Bacillati</taxon>
        <taxon>Actinomycetota</taxon>
        <taxon>Actinomycetes</taxon>
        <taxon>Micromonosporales</taxon>
        <taxon>Micromonosporaceae</taxon>
        <taxon>Micromonospora</taxon>
    </lineage>
</organism>
<dbReference type="AlphaFoldDB" id="A0A1C6T502"/>
<accession>A0A1C6T502</accession>
<feature type="chain" id="PRO_5038981809" evidence="4">
    <location>
        <begin position="35"/>
        <end position="1074"/>
    </location>
</feature>
<dbReference type="Gene3D" id="2.130.10.130">
    <property type="entry name" value="Integrin alpha, N-terminal"/>
    <property type="match status" value="1"/>
</dbReference>
<keyword evidence="6" id="KW-1185">Reference proteome</keyword>
<proteinExistence type="predicted"/>
<gene>
    <name evidence="5" type="ORF">GA0074692_4475</name>
</gene>